<keyword evidence="3" id="KW-1185">Reference proteome</keyword>
<dbReference type="Proteomes" id="UP000261500">
    <property type="component" value="Unplaced"/>
</dbReference>
<proteinExistence type="predicted"/>
<dbReference type="Ensembl" id="ENSPLAT00000002394.1">
    <property type="protein sequence ID" value="ENSPLAP00000024852.1"/>
    <property type="gene ID" value="ENSPLAG00000011356.1"/>
</dbReference>
<feature type="chain" id="PRO_5017414068" evidence="1">
    <location>
        <begin position="22"/>
        <end position="115"/>
    </location>
</feature>
<keyword evidence="1" id="KW-0732">Signal</keyword>
<name>A0A3B3VIU1_9TELE</name>
<feature type="signal peptide" evidence="1">
    <location>
        <begin position="1"/>
        <end position="21"/>
    </location>
</feature>
<protein>
    <submittedName>
        <fullName evidence="2">Uncharacterized protein</fullName>
    </submittedName>
</protein>
<evidence type="ECO:0000256" key="1">
    <source>
        <dbReference type="SAM" id="SignalP"/>
    </source>
</evidence>
<evidence type="ECO:0000313" key="2">
    <source>
        <dbReference type="Ensembl" id="ENSPLAP00000024852.1"/>
    </source>
</evidence>
<reference evidence="2" key="2">
    <citation type="submission" date="2025-09" db="UniProtKB">
        <authorList>
            <consortium name="Ensembl"/>
        </authorList>
    </citation>
    <scope>IDENTIFICATION</scope>
</reference>
<reference evidence="2" key="1">
    <citation type="submission" date="2025-08" db="UniProtKB">
        <authorList>
            <consortium name="Ensembl"/>
        </authorList>
    </citation>
    <scope>IDENTIFICATION</scope>
</reference>
<accession>A0A3B3VIU1</accession>
<organism evidence="2 3">
    <name type="scientific">Poecilia latipinna</name>
    <name type="common">sailfin molly</name>
    <dbReference type="NCBI Taxonomy" id="48699"/>
    <lineage>
        <taxon>Eukaryota</taxon>
        <taxon>Metazoa</taxon>
        <taxon>Chordata</taxon>
        <taxon>Craniata</taxon>
        <taxon>Vertebrata</taxon>
        <taxon>Euteleostomi</taxon>
        <taxon>Actinopterygii</taxon>
        <taxon>Neopterygii</taxon>
        <taxon>Teleostei</taxon>
        <taxon>Neoteleostei</taxon>
        <taxon>Acanthomorphata</taxon>
        <taxon>Ovalentaria</taxon>
        <taxon>Atherinomorphae</taxon>
        <taxon>Cyprinodontiformes</taxon>
        <taxon>Poeciliidae</taxon>
        <taxon>Poeciliinae</taxon>
        <taxon>Poecilia</taxon>
    </lineage>
</organism>
<dbReference type="AlphaFoldDB" id="A0A3B3VIU1"/>
<evidence type="ECO:0000313" key="3">
    <source>
        <dbReference type="Proteomes" id="UP000261500"/>
    </source>
</evidence>
<sequence>ETGRASFLFIFFFLPSPLSLSEPRPGSSWAWRYCAGGKLPIRTTLIEQCKQEFYERADLLFITSLLGMFFYSPIQKGTILGILSCQSVNKCMISLVNSVKCSLKKKKIYSYLLQF</sequence>